<accession>A0AAE0J5G2</accession>
<reference evidence="1" key="2">
    <citation type="submission" date="2023-06" db="EMBL/GenBank/DDBJ databases">
        <authorList>
            <consortium name="Lawrence Berkeley National Laboratory"/>
            <person name="Haridas S."/>
            <person name="Hensen N."/>
            <person name="Bonometti L."/>
            <person name="Westerberg I."/>
            <person name="Brannstrom I.O."/>
            <person name="Guillou S."/>
            <person name="Cros-Aarteil S."/>
            <person name="Calhoun S."/>
            <person name="Kuo A."/>
            <person name="Mondo S."/>
            <person name="Pangilinan J."/>
            <person name="Riley R."/>
            <person name="Labutti K."/>
            <person name="Andreopoulos B."/>
            <person name="Lipzen A."/>
            <person name="Chen C."/>
            <person name="Yanf M."/>
            <person name="Daum C."/>
            <person name="Ng V."/>
            <person name="Clum A."/>
            <person name="Steindorff A."/>
            <person name="Ohm R."/>
            <person name="Martin F."/>
            <person name="Silar P."/>
            <person name="Natvig D."/>
            <person name="Lalanne C."/>
            <person name="Gautier V."/>
            <person name="Ament-Velasquez S.L."/>
            <person name="Kruys A."/>
            <person name="Hutchinson M.I."/>
            <person name="Powell A.J."/>
            <person name="Barry K."/>
            <person name="Miller A.N."/>
            <person name="Grigoriev I.V."/>
            <person name="Debuchy R."/>
            <person name="Gladieux P."/>
            <person name="Thoren M.H."/>
            <person name="Johannesson H."/>
        </authorList>
    </citation>
    <scope>NUCLEOTIDE SEQUENCE</scope>
    <source>
        <strain evidence="1">SMH4131-1</strain>
    </source>
</reference>
<evidence type="ECO:0000313" key="2">
    <source>
        <dbReference type="Proteomes" id="UP001286456"/>
    </source>
</evidence>
<keyword evidence="2" id="KW-1185">Reference proteome</keyword>
<reference evidence="1" key="1">
    <citation type="journal article" date="2023" name="Mol. Phylogenet. Evol.">
        <title>Genome-scale phylogeny and comparative genomics of the fungal order Sordariales.</title>
        <authorList>
            <person name="Hensen N."/>
            <person name="Bonometti L."/>
            <person name="Westerberg I."/>
            <person name="Brannstrom I.O."/>
            <person name="Guillou S."/>
            <person name="Cros-Aarteil S."/>
            <person name="Calhoun S."/>
            <person name="Haridas S."/>
            <person name="Kuo A."/>
            <person name="Mondo S."/>
            <person name="Pangilinan J."/>
            <person name="Riley R."/>
            <person name="LaButti K."/>
            <person name="Andreopoulos B."/>
            <person name="Lipzen A."/>
            <person name="Chen C."/>
            <person name="Yan M."/>
            <person name="Daum C."/>
            <person name="Ng V."/>
            <person name="Clum A."/>
            <person name="Steindorff A."/>
            <person name="Ohm R.A."/>
            <person name="Martin F."/>
            <person name="Silar P."/>
            <person name="Natvig D.O."/>
            <person name="Lalanne C."/>
            <person name="Gautier V."/>
            <person name="Ament-Velasquez S.L."/>
            <person name="Kruys A."/>
            <person name="Hutchinson M.I."/>
            <person name="Powell A.J."/>
            <person name="Barry K."/>
            <person name="Miller A.N."/>
            <person name="Grigoriev I.V."/>
            <person name="Debuchy R."/>
            <person name="Gladieux P."/>
            <person name="Hiltunen Thoren M."/>
            <person name="Johannesson H."/>
        </authorList>
    </citation>
    <scope>NUCLEOTIDE SEQUENCE</scope>
    <source>
        <strain evidence="1">SMH4131-1</strain>
    </source>
</reference>
<sequence>MIFNDVSCSTQLFGWYVSCSSRSPITVIELEGHFAPPACSLRTRPLTSRLLLAHSLTRPLLYSLPTASSHHRATSTHHHHHNQLVAQSDDLTVLTSPHSSRDTHAIVATSDDETLPHQHNATEDGTLRITNAHPRVTEFFNRRNYLPWAPDLLAKGYMAPRGSLSPKRVVFDVDGFIIRLLFVLFPPMCCVVKNGCLHSP</sequence>
<dbReference type="EMBL" id="JAUEPO010000001">
    <property type="protein sequence ID" value="KAK3337229.1"/>
    <property type="molecule type" value="Genomic_DNA"/>
</dbReference>
<dbReference type="Proteomes" id="UP001286456">
    <property type="component" value="Unassembled WGS sequence"/>
</dbReference>
<proteinExistence type="predicted"/>
<protein>
    <submittedName>
        <fullName evidence="1">Uncharacterized protein</fullName>
    </submittedName>
</protein>
<comment type="caution">
    <text evidence="1">The sequence shown here is derived from an EMBL/GenBank/DDBJ whole genome shotgun (WGS) entry which is preliminary data.</text>
</comment>
<gene>
    <name evidence="1" type="ORF">B0T19DRAFT_65333</name>
</gene>
<evidence type="ECO:0000313" key="1">
    <source>
        <dbReference type="EMBL" id="KAK3337229.1"/>
    </source>
</evidence>
<dbReference type="AlphaFoldDB" id="A0AAE0J5G2"/>
<organism evidence="1 2">
    <name type="scientific">Cercophora scortea</name>
    <dbReference type="NCBI Taxonomy" id="314031"/>
    <lineage>
        <taxon>Eukaryota</taxon>
        <taxon>Fungi</taxon>
        <taxon>Dikarya</taxon>
        <taxon>Ascomycota</taxon>
        <taxon>Pezizomycotina</taxon>
        <taxon>Sordariomycetes</taxon>
        <taxon>Sordariomycetidae</taxon>
        <taxon>Sordariales</taxon>
        <taxon>Lasiosphaeriaceae</taxon>
        <taxon>Cercophora</taxon>
    </lineage>
</organism>
<name>A0AAE0J5G2_9PEZI</name>